<keyword evidence="1" id="KW-0472">Membrane</keyword>
<keyword evidence="3" id="KW-1185">Reference proteome</keyword>
<evidence type="ECO:0000313" key="3">
    <source>
        <dbReference type="Proteomes" id="UP000199417"/>
    </source>
</evidence>
<proteinExistence type="predicted"/>
<accession>A0A1G6UZD6</accession>
<dbReference type="Proteomes" id="UP000199417">
    <property type="component" value="Unassembled WGS sequence"/>
</dbReference>
<organism evidence="2 3">
    <name type="scientific">Rhodococcus tukisamuensis</name>
    <dbReference type="NCBI Taxonomy" id="168276"/>
    <lineage>
        <taxon>Bacteria</taxon>
        <taxon>Bacillati</taxon>
        <taxon>Actinomycetota</taxon>
        <taxon>Actinomycetes</taxon>
        <taxon>Mycobacteriales</taxon>
        <taxon>Nocardiaceae</taxon>
        <taxon>Rhodococcus</taxon>
    </lineage>
</organism>
<keyword evidence="1" id="KW-1133">Transmembrane helix</keyword>
<name>A0A1G6UZD6_9NOCA</name>
<feature type="transmembrane region" description="Helical" evidence="1">
    <location>
        <begin position="21"/>
        <end position="43"/>
    </location>
</feature>
<dbReference type="AlphaFoldDB" id="A0A1G6UZD6"/>
<reference evidence="2 3" key="1">
    <citation type="submission" date="2016-10" db="EMBL/GenBank/DDBJ databases">
        <authorList>
            <person name="de Groot N.N."/>
        </authorList>
    </citation>
    <scope>NUCLEOTIDE SEQUENCE [LARGE SCALE GENOMIC DNA]</scope>
    <source>
        <strain evidence="2 3">JCM 11308</strain>
    </source>
</reference>
<dbReference type="EMBL" id="FNAB01000004">
    <property type="protein sequence ID" value="SDD46662.1"/>
    <property type="molecule type" value="Genomic_DNA"/>
</dbReference>
<evidence type="ECO:0000313" key="2">
    <source>
        <dbReference type="EMBL" id="SDD46662.1"/>
    </source>
</evidence>
<evidence type="ECO:0000256" key="1">
    <source>
        <dbReference type="SAM" id="Phobius"/>
    </source>
</evidence>
<protein>
    <submittedName>
        <fullName evidence="2">Uncharacterized protein</fullName>
    </submittedName>
</protein>
<sequence>MADGGRNAAVVQPKVQAMKSILARAVAATAVVVAIGAVTAPIASAESRPLGNGSLNICFSVPLPGSADLVWCL</sequence>
<gene>
    <name evidence="2" type="ORF">SAMN05444580_104345</name>
</gene>
<keyword evidence="1" id="KW-0812">Transmembrane</keyword>